<keyword evidence="2 4" id="KW-0472">Membrane</keyword>
<dbReference type="InterPro" id="IPR012910">
    <property type="entry name" value="Plug_dom"/>
</dbReference>
<evidence type="ECO:0000259" key="7">
    <source>
        <dbReference type="Pfam" id="PF07715"/>
    </source>
</evidence>
<dbReference type="InterPro" id="IPR010104">
    <property type="entry name" value="TonB_rcpt_bac"/>
</dbReference>
<reference evidence="8 9" key="1">
    <citation type="submission" date="2021-05" db="EMBL/GenBank/DDBJ databases">
        <title>Shewanella sp. JM162201.</title>
        <authorList>
            <person name="Xu S."/>
            <person name="Li A."/>
        </authorList>
    </citation>
    <scope>NUCLEOTIDE SEQUENCE [LARGE SCALE GENOMIC DNA]</scope>
    <source>
        <strain evidence="8 9">JM162201</strain>
    </source>
</reference>
<dbReference type="InterPro" id="IPR036942">
    <property type="entry name" value="Beta-barrel_TonB_sf"/>
</dbReference>
<dbReference type="NCBIfam" id="TIGR01782">
    <property type="entry name" value="TonB-Xanth-Caul"/>
    <property type="match status" value="1"/>
</dbReference>
<dbReference type="InterPro" id="IPR037066">
    <property type="entry name" value="Plug_dom_sf"/>
</dbReference>
<keyword evidence="8" id="KW-0032">Aminotransferase</keyword>
<dbReference type="Pfam" id="PF07715">
    <property type="entry name" value="Plug"/>
    <property type="match status" value="1"/>
</dbReference>
<dbReference type="RefSeq" id="WP_214507177.1">
    <property type="nucleotide sequence ID" value="NZ_JAHEPS010000003.1"/>
</dbReference>
<feature type="chain" id="PRO_5046623696" evidence="5">
    <location>
        <begin position="30"/>
        <end position="1013"/>
    </location>
</feature>
<dbReference type="Proteomes" id="UP001195903">
    <property type="component" value="Unassembled WGS sequence"/>
</dbReference>
<keyword evidence="8" id="KW-0808">Transferase</keyword>
<keyword evidence="8" id="KW-0675">Receptor</keyword>
<comment type="similarity">
    <text evidence="4">Belongs to the TonB-dependent receptor family.</text>
</comment>
<keyword evidence="5" id="KW-0732">Signal</keyword>
<dbReference type="SUPFAM" id="SSF56935">
    <property type="entry name" value="Porins"/>
    <property type="match status" value="1"/>
</dbReference>
<evidence type="ECO:0000256" key="1">
    <source>
        <dbReference type="ARBA" id="ARBA00004442"/>
    </source>
</evidence>
<dbReference type="GO" id="GO:0008483">
    <property type="term" value="F:transaminase activity"/>
    <property type="evidence" value="ECO:0007669"/>
    <property type="project" value="UniProtKB-KW"/>
</dbReference>
<organism evidence="8 9">
    <name type="scientific">Shewanella jiangmenensis</name>
    <dbReference type="NCBI Taxonomy" id="2837387"/>
    <lineage>
        <taxon>Bacteria</taxon>
        <taxon>Pseudomonadati</taxon>
        <taxon>Pseudomonadota</taxon>
        <taxon>Gammaproteobacteria</taxon>
        <taxon>Alteromonadales</taxon>
        <taxon>Shewanellaceae</taxon>
        <taxon>Shewanella</taxon>
    </lineage>
</organism>
<evidence type="ECO:0000256" key="2">
    <source>
        <dbReference type="ARBA" id="ARBA00023136"/>
    </source>
</evidence>
<dbReference type="PANTHER" id="PTHR40980:SF3">
    <property type="entry name" value="TONB-DEPENDENT RECEPTOR-LIKE BETA-BARREL DOMAIN-CONTAINING PROTEIN"/>
    <property type="match status" value="1"/>
</dbReference>
<keyword evidence="4" id="KW-0798">TonB box</keyword>
<dbReference type="Gene3D" id="2.40.170.20">
    <property type="entry name" value="TonB-dependent receptor, beta-barrel domain"/>
    <property type="match status" value="1"/>
</dbReference>
<protein>
    <submittedName>
        <fullName evidence="8">TonB-dependent receptor</fullName>
    </submittedName>
</protein>
<evidence type="ECO:0000256" key="4">
    <source>
        <dbReference type="RuleBase" id="RU003357"/>
    </source>
</evidence>
<name>A0ABS5V3J5_9GAMM</name>
<gene>
    <name evidence="8" type="ORF">KJI95_10685</name>
</gene>
<sequence>MSQQVFKRNRLSAALTAILGVGLMPFAMAAEPADAPAKSQEAADVAAEVAADEPVIEVIEIRGIRGSLYRSMDLKRGANGVVDAISSEELGKFPDTNLAESLQRITGVTVSRANGEGSQITVRGFGPEYNLITLNGRQMPGTGYTRSYNLENLSSEGVKTLEVVKTARADTPTGGLGATVNIITHKPLDNPGQSFSFSGKGMYDESNELGDDITPELAGIYSNTFMDDRIGFMASVSHQERDFRQQTANSQGWIAQVDNNRLPALAADKGIDGREVGSDGKPVANFRDANGNPVAPFFFPRDMNFSINDVERERTNGMLTLQYSPIDSLVLTADYVATRALTASNGFGWGIWNSSTDGASVIGYELDANGTALYSDIRGGDGSFTANRSTTEVNAESLGLNLDWSPNDAWRFTLDYHDSSNEIDNGADKGLGSSGQVILGSDKLISKVYDYRSGEVPHFLINWNNGTHVLDAGDIDSNFSQFIHSPGKSDIEQLQFNTNWYPELMESLTKIDFGASYTKQSMSGTTAWSGLRGGPGFNPSYSAIFPDAMFVREDATALLDALAGGGSGLMPDYYYSFNFDEAVARQLAFITEDIAGDNYYSIDPYFDGIDSSSLVEEKTLALYLTSQWGFEIADVPVNVNLGLRYEQTDVSSTVKQRVESQVVWASPTEWIMQYAPGGDDNYFTQGGDYDVWLPMLDISAEPIDDVVMRFSAGKTIARPLLGDMVAGRSLSGSPKIGARRGGLGNPGLLPLESLNLDVSLEYYYSDASYAAIGLFHKDVDNFVSRSTAEVTIDGLHDVYNSPRYLEAISQLEAAGTPVSENTIFAQMLANGHGNADGQIAPLDSDPLIVWDVTSPINSDSKSVQGIEVALQHVFGESGFGFGVNGTFVEGDVEFDPYSLAQQQPLEGLGDSANFQAFYEKDGLSVKFTYAWRDSYLIGVGQSQGSSDAPPQYAKAFGQLDASINYDVTDYLTVFFEGINLNNETEQGYGRFEEQFLFARQYGTRYALGARVRF</sequence>
<evidence type="ECO:0000259" key="6">
    <source>
        <dbReference type="Pfam" id="PF00593"/>
    </source>
</evidence>
<evidence type="ECO:0000256" key="5">
    <source>
        <dbReference type="SAM" id="SignalP"/>
    </source>
</evidence>
<comment type="caution">
    <text evidence="8">The sequence shown here is derived from an EMBL/GenBank/DDBJ whole genome shotgun (WGS) entry which is preliminary data.</text>
</comment>
<keyword evidence="3" id="KW-0998">Cell outer membrane</keyword>
<proteinExistence type="inferred from homology"/>
<dbReference type="InterPro" id="IPR000531">
    <property type="entry name" value="Beta-barrel_TonB"/>
</dbReference>
<feature type="domain" description="TonB-dependent receptor plug" evidence="7">
    <location>
        <begin position="78"/>
        <end position="177"/>
    </location>
</feature>
<dbReference type="Pfam" id="PF00593">
    <property type="entry name" value="TonB_dep_Rec_b-barrel"/>
    <property type="match status" value="1"/>
</dbReference>
<comment type="subcellular location">
    <subcellularLocation>
        <location evidence="1 4">Cell outer membrane</location>
    </subcellularLocation>
</comment>
<evidence type="ECO:0000256" key="3">
    <source>
        <dbReference type="ARBA" id="ARBA00023237"/>
    </source>
</evidence>
<evidence type="ECO:0000313" key="8">
    <source>
        <dbReference type="EMBL" id="MBT1444990.1"/>
    </source>
</evidence>
<accession>A0ABS5V3J5</accession>
<evidence type="ECO:0000313" key="9">
    <source>
        <dbReference type="Proteomes" id="UP001195903"/>
    </source>
</evidence>
<dbReference type="Gene3D" id="2.170.130.10">
    <property type="entry name" value="TonB-dependent receptor, plug domain"/>
    <property type="match status" value="1"/>
</dbReference>
<dbReference type="PANTHER" id="PTHR40980">
    <property type="entry name" value="PLUG DOMAIN-CONTAINING PROTEIN"/>
    <property type="match status" value="1"/>
</dbReference>
<feature type="domain" description="TonB-dependent receptor-like beta-barrel" evidence="6">
    <location>
        <begin position="457"/>
        <end position="980"/>
    </location>
</feature>
<dbReference type="EMBL" id="JAHEPS010000003">
    <property type="protein sequence ID" value="MBT1444990.1"/>
    <property type="molecule type" value="Genomic_DNA"/>
</dbReference>
<feature type="signal peptide" evidence="5">
    <location>
        <begin position="1"/>
        <end position="29"/>
    </location>
</feature>
<keyword evidence="9" id="KW-1185">Reference proteome</keyword>